<organism evidence="1">
    <name type="scientific">Equus asinus asinus</name>
    <dbReference type="NCBI Taxonomy" id="83772"/>
    <lineage>
        <taxon>Eukaryota</taxon>
        <taxon>Metazoa</taxon>
        <taxon>Chordata</taxon>
        <taxon>Craniata</taxon>
        <taxon>Vertebrata</taxon>
        <taxon>Euteleostomi</taxon>
        <taxon>Mammalia</taxon>
        <taxon>Eutheria</taxon>
        <taxon>Laurasiatheria</taxon>
        <taxon>Perissodactyla</taxon>
        <taxon>Equidae</taxon>
        <taxon>Equus</taxon>
    </lineage>
</organism>
<proteinExistence type="predicted"/>
<evidence type="ECO:0000313" key="1">
    <source>
        <dbReference type="Ensembl" id="ENSEASP00005005264.1"/>
    </source>
</evidence>
<name>A0A8C4L2I6_EQUAS</name>
<sequence>MPLAQLREPWPLMELVPLDPEQLLPSSEEDSVVLGPKHADGQLFLCPLTPRVKVKPVNQQVLKTFPSAPCWEGGRRYSLSRGDARSMQRGYGDLREPGSQGDFLLAWVSIPCLGPLLCPHLPGAVTKCLASQGYRSERGPRVPSTQDVLPL</sequence>
<dbReference type="AlphaFoldDB" id="A0A8C4L2I6"/>
<dbReference type="Ensembl" id="ENSEAST00005005765.1">
    <property type="protein sequence ID" value="ENSEASP00005005264.1"/>
    <property type="gene ID" value="ENSEASG00005003937.1"/>
</dbReference>
<accession>A0A8C4L2I6</accession>
<protein>
    <submittedName>
        <fullName evidence="1">Uncharacterized protein</fullName>
    </submittedName>
</protein>
<reference evidence="1" key="1">
    <citation type="submission" date="2023-03" db="UniProtKB">
        <authorList>
            <consortium name="Ensembl"/>
        </authorList>
    </citation>
    <scope>IDENTIFICATION</scope>
</reference>